<evidence type="ECO:0000256" key="2">
    <source>
        <dbReference type="ARBA" id="ARBA00023172"/>
    </source>
</evidence>
<proteinExistence type="predicted"/>
<gene>
    <name evidence="4" type="ORF">GCM10014715_74630</name>
</gene>
<organism evidence="4 5">
    <name type="scientific">Streptomyces spiralis</name>
    <dbReference type="NCBI Taxonomy" id="66376"/>
    <lineage>
        <taxon>Bacteria</taxon>
        <taxon>Bacillati</taxon>
        <taxon>Actinomycetota</taxon>
        <taxon>Actinomycetes</taxon>
        <taxon>Kitasatosporales</taxon>
        <taxon>Streptomycetaceae</taxon>
        <taxon>Streptomyces</taxon>
    </lineage>
</organism>
<dbReference type="Proteomes" id="UP000641386">
    <property type="component" value="Unassembled WGS sequence"/>
</dbReference>
<reference evidence="4" key="1">
    <citation type="journal article" date="2014" name="Int. J. Syst. Evol. Microbiol.">
        <title>Complete genome sequence of Corynebacterium casei LMG S-19264T (=DSM 44701T), isolated from a smear-ripened cheese.</title>
        <authorList>
            <consortium name="US DOE Joint Genome Institute (JGI-PGF)"/>
            <person name="Walter F."/>
            <person name="Albersmeier A."/>
            <person name="Kalinowski J."/>
            <person name="Ruckert C."/>
        </authorList>
    </citation>
    <scope>NUCLEOTIDE SEQUENCE</scope>
    <source>
        <strain evidence="4">JCM 3302</strain>
    </source>
</reference>
<dbReference type="EMBL" id="BNBC01000053">
    <property type="protein sequence ID" value="GHF07834.1"/>
    <property type="molecule type" value="Genomic_DNA"/>
</dbReference>
<dbReference type="GO" id="GO:0003690">
    <property type="term" value="F:double-stranded DNA binding"/>
    <property type="evidence" value="ECO:0007669"/>
    <property type="project" value="TreeGrafter"/>
</dbReference>
<dbReference type="AlphaFoldDB" id="A0A919AHZ9"/>
<dbReference type="InterPro" id="IPR009187">
    <property type="entry name" value="Prok_Ku"/>
</dbReference>
<keyword evidence="1" id="KW-0238">DNA-binding</keyword>
<comment type="caution">
    <text evidence="4">The sequence shown here is derived from an EMBL/GenBank/DDBJ whole genome shotgun (WGS) entry which is preliminary data.</text>
</comment>
<dbReference type="GO" id="GO:0006303">
    <property type="term" value="P:double-strand break repair via nonhomologous end joining"/>
    <property type="evidence" value="ECO:0007669"/>
    <property type="project" value="InterPro"/>
</dbReference>
<protein>
    <recommendedName>
        <fullName evidence="3">Ku domain-containing protein</fullName>
    </recommendedName>
</protein>
<dbReference type="Pfam" id="PF02735">
    <property type="entry name" value="Ku"/>
    <property type="match status" value="1"/>
</dbReference>
<feature type="domain" description="Ku" evidence="3">
    <location>
        <begin position="2"/>
        <end position="94"/>
    </location>
</feature>
<sequence>MRFHQYHLADQGRIRYKKICELEDREVHQSEIGNGYELSRDQVIPISDAELSNLPLPTARAIEIDAFVPLASIDPIRIGEGYYLAPNRAGGRETVQAAGRGVAPVVAGGCRQMGVARP</sequence>
<dbReference type="GO" id="GO:0006310">
    <property type="term" value="P:DNA recombination"/>
    <property type="evidence" value="ECO:0007669"/>
    <property type="project" value="UniProtKB-KW"/>
</dbReference>
<name>A0A919AHZ9_9ACTN</name>
<evidence type="ECO:0000313" key="4">
    <source>
        <dbReference type="EMBL" id="GHF07834.1"/>
    </source>
</evidence>
<evidence type="ECO:0000259" key="3">
    <source>
        <dbReference type="Pfam" id="PF02735"/>
    </source>
</evidence>
<dbReference type="PANTHER" id="PTHR41251">
    <property type="entry name" value="NON-HOMOLOGOUS END JOINING PROTEIN KU"/>
    <property type="match status" value="1"/>
</dbReference>
<reference evidence="4" key="2">
    <citation type="submission" date="2020-09" db="EMBL/GenBank/DDBJ databases">
        <authorList>
            <person name="Sun Q."/>
            <person name="Ohkuma M."/>
        </authorList>
    </citation>
    <scope>NUCLEOTIDE SEQUENCE</scope>
    <source>
        <strain evidence="4">JCM 3302</strain>
    </source>
</reference>
<dbReference type="Gene3D" id="2.40.290.10">
    <property type="match status" value="1"/>
</dbReference>
<dbReference type="SUPFAM" id="SSF100939">
    <property type="entry name" value="SPOC domain-like"/>
    <property type="match status" value="1"/>
</dbReference>
<accession>A0A919AHZ9</accession>
<evidence type="ECO:0000256" key="1">
    <source>
        <dbReference type="ARBA" id="ARBA00023125"/>
    </source>
</evidence>
<dbReference type="InterPro" id="IPR006164">
    <property type="entry name" value="DNA_bd_Ku70/Ku80"/>
</dbReference>
<keyword evidence="5" id="KW-1185">Reference proteome</keyword>
<evidence type="ECO:0000313" key="5">
    <source>
        <dbReference type="Proteomes" id="UP000641386"/>
    </source>
</evidence>
<dbReference type="PANTHER" id="PTHR41251:SF1">
    <property type="entry name" value="NON-HOMOLOGOUS END JOINING PROTEIN KU"/>
    <property type="match status" value="1"/>
</dbReference>
<dbReference type="RefSeq" id="WP_308438617.1">
    <property type="nucleotide sequence ID" value="NZ_BNBC01000053.1"/>
</dbReference>
<keyword evidence="2" id="KW-0233">DNA recombination</keyword>
<dbReference type="InterPro" id="IPR016194">
    <property type="entry name" value="SPOC-like_C_dom_sf"/>
</dbReference>